<dbReference type="Proteomes" id="UP001642360">
    <property type="component" value="Unassembled WGS sequence"/>
</dbReference>
<keyword evidence="3" id="KW-1185">Reference proteome</keyword>
<dbReference type="PANTHER" id="PTHR35546:SF134">
    <property type="entry name" value="F-BOX ASSOCIATED DOMAIN-CONTAINING PROTEIN"/>
    <property type="match status" value="1"/>
</dbReference>
<dbReference type="InterPro" id="IPR055290">
    <property type="entry name" value="At3g26010-like"/>
</dbReference>
<dbReference type="InterPro" id="IPR036047">
    <property type="entry name" value="F-box-like_dom_sf"/>
</dbReference>
<organism evidence="2 3">
    <name type="scientific">Ilex paraguariensis</name>
    <name type="common">yerba mate</name>
    <dbReference type="NCBI Taxonomy" id="185542"/>
    <lineage>
        <taxon>Eukaryota</taxon>
        <taxon>Viridiplantae</taxon>
        <taxon>Streptophyta</taxon>
        <taxon>Embryophyta</taxon>
        <taxon>Tracheophyta</taxon>
        <taxon>Spermatophyta</taxon>
        <taxon>Magnoliopsida</taxon>
        <taxon>eudicotyledons</taxon>
        <taxon>Gunneridae</taxon>
        <taxon>Pentapetalae</taxon>
        <taxon>asterids</taxon>
        <taxon>campanulids</taxon>
        <taxon>Aquifoliales</taxon>
        <taxon>Aquifoliaceae</taxon>
        <taxon>Ilex</taxon>
    </lineage>
</organism>
<dbReference type="Pfam" id="PF08268">
    <property type="entry name" value="FBA_3"/>
    <property type="match status" value="1"/>
</dbReference>
<sequence>MDDQTIPSLNLCNKQSLTCFGENDVMVEILTRLPIKSILKAKCVCKSWYRLLSDPIFISDYSRQNPHLRVSGFYLQKFLFLELFSELRFIVFDGQIDIAPEPSLSFIEDEEGVCIRHSCNGLLICCSFRCHEEDRIYYICMPTTKQYFSLPRLDCRTVFGINIAFDPSKSPHFHVICICDSEISDHHRHIKLYSRDRESWRISGNPFIAADDMLFNRGVFWNGSLHWVGRGDLSLRFDVERELLHEMPMPSIHEGWVERRLGYFGESGGHLYLIEIYGPHTTVFDVMEMKRDYSGWFVKYHVNLNAMAVKYPGMVREHVQQIHRFIFSILHLIHRRGEGEGEGEEEEEDEESFMVLHIPGMFISYNLVSGTFMELQDTSGHHRPLNKCLGLEYTWEGVHPYSNTHCYI</sequence>
<dbReference type="PANTHER" id="PTHR35546">
    <property type="entry name" value="F-BOX PROTEIN INTERACTION DOMAIN PROTEIN-RELATED"/>
    <property type="match status" value="1"/>
</dbReference>
<dbReference type="InterPro" id="IPR001810">
    <property type="entry name" value="F-box_dom"/>
</dbReference>
<dbReference type="InterPro" id="IPR013187">
    <property type="entry name" value="F-box-assoc_dom_typ3"/>
</dbReference>
<feature type="domain" description="F-box" evidence="1">
    <location>
        <begin position="21"/>
        <end position="61"/>
    </location>
</feature>
<dbReference type="Pfam" id="PF00646">
    <property type="entry name" value="F-box"/>
    <property type="match status" value="1"/>
</dbReference>
<gene>
    <name evidence="2" type="ORF">ILEXP_LOCUS13957</name>
</gene>
<comment type="caution">
    <text evidence="2">The sequence shown here is derived from an EMBL/GenBank/DDBJ whole genome shotgun (WGS) entry which is preliminary data.</text>
</comment>
<protein>
    <recommendedName>
        <fullName evidence="1">F-box domain-containing protein</fullName>
    </recommendedName>
</protein>
<dbReference type="Gene3D" id="1.20.1280.50">
    <property type="match status" value="1"/>
</dbReference>
<dbReference type="CDD" id="cd22157">
    <property type="entry name" value="F-box_AtFBW1-like"/>
    <property type="match status" value="1"/>
</dbReference>
<accession>A0ABC8RSY8</accession>
<reference evidence="2 3" key="1">
    <citation type="submission" date="2024-02" db="EMBL/GenBank/DDBJ databases">
        <authorList>
            <person name="Vignale AGUSTIN F."/>
            <person name="Sosa J E."/>
            <person name="Modenutti C."/>
        </authorList>
    </citation>
    <scope>NUCLEOTIDE SEQUENCE [LARGE SCALE GENOMIC DNA]</scope>
</reference>
<evidence type="ECO:0000259" key="1">
    <source>
        <dbReference type="SMART" id="SM00256"/>
    </source>
</evidence>
<dbReference type="AlphaFoldDB" id="A0ABC8RSY8"/>
<evidence type="ECO:0000313" key="3">
    <source>
        <dbReference type="Proteomes" id="UP001642360"/>
    </source>
</evidence>
<dbReference type="InterPro" id="IPR017451">
    <property type="entry name" value="F-box-assoc_interact_dom"/>
</dbReference>
<dbReference type="EMBL" id="CAUOFW020001536">
    <property type="protein sequence ID" value="CAK9146124.1"/>
    <property type="molecule type" value="Genomic_DNA"/>
</dbReference>
<dbReference type="SMART" id="SM00256">
    <property type="entry name" value="FBOX"/>
    <property type="match status" value="1"/>
</dbReference>
<name>A0ABC8RSY8_9AQUA</name>
<proteinExistence type="predicted"/>
<dbReference type="SUPFAM" id="SSF81383">
    <property type="entry name" value="F-box domain"/>
    <property type="match status" value="1"/>
</dbReference>
<dbReference type="NCBIfam" id="TIGR01640">
    <property type="entry name" value="F_box_assoc_1"/>
    <property type="match status" value="1"/>
</dbReference>
<evidence type="ECO:0000313" key="2">
    <source>
        <dbReference type="EMBL" id="CAK9146124.1"/>
    </source>
</evidence>